<organism evidence="2 3">
    <name type="scientific">Nicotiana attenuata</name>
    <name type="common">Coyote tobacco</name>
    <dbReference type="NCBI Taxonomy" id="49451"/>
    <lineage>
        <taxon>Eukaryota</taxon>
        <taxon>Viridiplantae</taxon>
        <taxon>Streptophyta</taxon>
        <taxon>Embryophyta</taxon>
        <taxon>Tracheophyta</taxon>
        <taxon>Spermatophyta</taxon>
        <taxon>Magnoliopsida</taxon>
        <taxon>eudicotyledons</taxon>
        <taxon>Gunneridae</taxon>
        <taxon>Pentapetalae</taxon>
        <taxon>asterids</taxon>
        <taxon>lamiids</taxon>
        <taxon>Solanales</taxon>
        <taxon>Solanaceae</taxon>
        <taxon>Nicotianoideae</taxon>
        <taxon>Nicotianeae</taxon>
        <taxon>Nicotiana</taxon>
    </lineage>
</organism>
<dbReference type="Gene3D" id="3.40.50.720">
    <property type="entry name" value="NAD(P)-binding Rossmann-like Domain"/>
    <property type="match status" value="1"/>
</dbReference>
<feature type="region of interest" description="Disordered" evidence="1">
    <location>
        <begin position="1"/>
        <end position="20"/>
    </location>
</feature>
<reference evidence="2" key="1">
    <citation type="submission" date="2016-11" db="EMBL/GenBank/DDBJ databases">
        <title>The genome of Nicotiana attenuata.</title>
        <authorList>
            <person name="Xu S."/>
            <person name="Brockmoeller T."/>
            <person name="Gaquerel E."/>
            <person name="Navarro A."/>
            <person name="Kuhl H."/>
            <person name="Gase K."/>
            <person name="Ling Z."/>
            <person name="Zhou W."/>
            <person name="Kreitzer C."/>
            <person name="Stanke M."/>
            <person name="Tang H."/>
            <person name="Lyons E."/>
            <person name="Pandey P."/>
            <person name="Pandey S.P."/>
            <person name="Timmermann B."/>
            <person name="Baldwin I.T."/>
        </authorList>
    </citation>
    <scope>NUCLEOTIDE SEQUENCE [LARGE SCALE GENOMIC DNA]</scope>
    <source>
        <strain evidence="2">UT</strain>
    </source>
</reference>
<dbReference type="EMBL" id="MJEQ01037183">
    <property type="protein sequence ID" value="OIT07877.1"/>
    <property type="molecule type" value="Genomic_DNA"/>
</dbReference>
<dbReference type="Gramene" id="OIT07877">
    <property type="protein sequence ID" value="OIT07877"/>
    <property type="gene ID" value="A4A49_21513"/>
</dbReference>
<dbReference type="AlphaFoldDB" id="A0A1J6IRP1"/>
<dbReference type="SUPFAM" id="SSF51735">
    <property type="entry name" value="NAD(P)-binding Rossmann-fold domains"/>
    <property type="match status" value="1"/>
</dbReference>
<accession>A0A1J6IRP1</accession>
<dbReference type="STRING" id="49451.A0A1J6IRP1"/>
<dbReference type="Proteomes" id="UP000187609">
    <property type="component" value="Unassembled WGS sequence"/>
</dbReference>
<sequence>MCKNDSVHGQWKHQEVNVKDEKPVTECSIRNQEEICAKARAEYMVESTGVYTEKDMAAAHLKVKRERERERDTHLRRRHPVKATADAAGREEEHDAAGREEECD</sequence>
<keyword evidence="3" id="KW-1185">Reference proteome</keyword>
<proteinExistence type="predicted"/>
<feature type="region of interest" description="Disordered" evidence="1">
    <location>
        <begin position="61"/>
        <end position="104"/>
    </location>
</feature>
<evidence type="ECO:0000313" key="3">
    <source>
        <dbReference type="Proteomes" id="UP000187609"/>
    </source>
</evidence>
<name>A0A1J6IRP1_NICAT</name>
<evidence type="ECO:0000256" key="1">
    <source>
        <dbReference type="SAM" id="MobiDB-lite"/>
    </source>
</evidence>
<dbReference type="InterPro" id="IPR036291">
    <property type="entry name" value="NAD(P)-bd_dom_sf"/>
</dbReference>
<protein>
    <submittedName>
        <fullName evidence="2">Glyceraldehyde-3-phosphate dehydrogenase gapc1, cytosolic</fullName>
    </submittedName>
</protein>
<evidence type="ECO:0000313" key="2">
    <source>
        <dbReference type="EMBL" id="OIT07877.1"/>
    </source>
</evidence>
<feature type="non-terminal residue" evidence="2">
    <location>
        <position position="104"/>
    </location>
</feature>
<feature type="compositionally biased region" description="Basic and acidic residues" evidence="1">
    <location>
        <begin position="88"/>
        <end position="104"/>
    </location>
</feature>
<gene>
    <name evidence="2" type="primary">GAPC1_0</name>
    <name evidence="2" type="ORF">A4A49_21513</name>
</gene>
<comment type="caution">
    <text evidence="2">The sequence shown here is derived from an EMBL/GenBank/DDBJ whole genome shotgun (WGS) entry which is preliminary data.</text>
</comment>